<dbReference type="GO" id="GO:0098797">
    <property type="term" value="C:plasma membrane protein complex"/>
    <property type="evidence" value="ECO:0007669"/>
    <property type="project" value="TreeGrafter"/>
</dbReference>
<evidence type="ECO:0000256" key="4">
    <source>
        <dbReference type="ARBA" id="ARBA00022475"/>
    </source>
</evidence>
<dbReference type="HOGENOM" id="CLU_1184080_0_0_0"/>
<organism evidence="12 13">
    <name type="scientific">Opitutus terrae (strain DSM 11246 / JCM 15787 / PB90-1)</name>
    <dbReference type="NCBI Taxonomy" id="452637"/>
    <lineage>
        <taxon>Bacteria</taxon>
        <taxon>Pseudomonadati</taxon>
        <taxon>Verrucomicrobiota</taxon>
        <taxon>Opitutia</taxon>
        <taxon>Opitutales</taxon>
        <taxon>Opitutaceae</taxon>
        <taxon>Opitutus</taxon>
    </lineage>
</organism>
<name>B2A038_OPITP</name>
<evidence type="ECO:0000256" key="10">
    <source>
        <dbReference type="SAM" id="SignalP"/>
    </source>
</evidence>
<keyword evidence="3" id="KW-0813">Transport</keyword>
<keyword evidence="13" id="KW-1185">Reference proteome</keyword>
<dbReference type="RefSeq" id="WP_012376902.1">
    <property type="nucleotide sequence ID" value="NC_010571.1"/>
</dbReference>
<evidence type="ECO:0000256" key="9">
    <source>
        <dbReference type="ARBA" id="ARBA00023136"/>
    </source>
</evidence>
<dbReference type="InterPro" id="IPR051045">
    <property type="entry name" value="TonB-dependent_transducer"/>
</dbReference>
<evidence type="ECO:0000313" key="12">
    <source>
        <dbReference type="EMBL" id="ACB77374.1"/>
    </source>
</evidence>
<dbReference type="AlphaFoldDB" id="B2A038"/>
<evidence type="ECO:0000256" key="1">
    <source>
        <dbReference type="ARBA" id="ARBA00004383"/>
    </source>
</evidence>
<feature type="domain" description="TonB C-terminal" evidence="11">
    <location>
        <begin position="146"/>
        <end position="234"/>
    </location>
</feature>
<protein>
    <submittedName>
        <fullName evidence="12">TonB family protein</fullName>
    </submittedName>
</protein>
<dbReference type="SUPFAM" id="SSF74653">
    <property type="entry name" value="TolA/TonB C-terminal domain"/>
    <property type="match status" value="2"/>
</dbReference>
<accession>B2A038</accession>
<dbReference type="GO" id="GO:0031992">
    <property type="term" value="F:energy transducer activity"/>
    <property type="evidence" value="ECO:0007669"/>
    <property type="project" value="TreeGrafter"/>
</dbReference>
<evidence type="ECO:0000259" key="11">
    <source>
        <dbReference type="PROSITE" id="PS52015"/>
    </source>
</evidence>
<dbReference type="PROSITE" id="PS52015">
    <property type="entry name" value="TONB_CTD"/>
    <property type="match status" value="1"/>
</dbReference>
<keyword evidence="6" id="KW-0812">Transmembrane</keyword>
<dbReference type="Proteomes" id="UP000007013">
    <property type="component" value="Chromosome"/>
</dbReference>
<evidence type="ECO:0000256" key="6">
    <source>
        <dbReference type="ARBA" id="ARBA00022692"/>
    </source>
</evidence>
<dbReference type="STRING" id="452637.Oter_4100"/>
<feature type="chain" id="PRO_5002775067" evidence="10">
    <location>
        <begin position="23"/>
        <end position="234"/>
    </location>
</feature>
<evidence type="ECO:0000313" key="13">
    <source>
        <dbReference type="Proteomes" id="UP000007013"/>
    </source>
</evidence>
<keyword evidence="7" id="KW-0653">Protein transport</keyword>
<comment type="subcellular location">
    <subcellularLocation>
        <location evidence="1">Cell inner membrane</location>
        <topology evidence="1">Single-pass membrane protein</topology>
        <orientation evidence="1">Periplasmic side</orientation>
    </subcellularLocation>
</comment>
<keyword evidence="5" id="KW-0997">Cell inner membrane</keyword>
<evidence type="ECO:0000256" key="8">
    <source>
        <dbReference type="ARBA" id="ARBA00022989"/>
    </source>
</evidence>
<dbReference type="PANTHER" id="PTHR33446:SF2">
    <property type="entry name" value="PROTEIN TONB"/>
    <property type="match status" value="1"/>
</dbReference>
<gene>
    <name evidence="12" type="ordered locus">Oter_4100</name>
</gene>
<evidence type="ECO:0000256" key="3">
    <source>
        <dbReference type="ARBA" id="ARBA00022448"/>
    </source>
</evidence>
<evidence type="ECO:0000256" key="7">
    <source>
        <dbReference type="ARBA" id="ARBA00022927"/>
    </source>
</evidence>
<evidence type="ECO:0000256" key="2">
    <source>
        <dbReference type="ARBA" id="ARBA00006555"/>
    </source>
</evidence>
<keyword evidence="9" id="KW-0472">Membrane</keyword>
<keyword evidence="8" id="KW-1133">Transmembrane helix</keyword>
<dbReference type="OrthoDB" id="196436at2"/>
<dbReference type="KEGG" id="ote:Oter_4100"/>
<keyword evidence="4" id="KW-1003">Cell membrane</keyword>
<feature type="signal peptide" evidence="10">
    <location>
        <begin position="1"/>
        <end position="22"/>
    </location>
</feature>
<dbReference type="eggNOG" id="COG0810">
    <property type="taxonomic scope" value="Bacteria"/>
</dbReference>
<dbReference type="NCBIfam" id="TIGR01352">
    <property type="entry name" value="tonB_Cterm"/>
    <property type="match status" value="1"/>
</dbReference>
<sequence length="234" mass="25746">MKTSLKLACVFLIGALGSVATAGEIQPLKIEATTKPQLSPVMLMEGVTHGRVVFALDISEQGQITDWMVLASSHRALVSPCIEALKSWKITPATRDGQPVPVQTEITIDFTAEGVVISRTLMMDVDQHMQRLFGLRMDQPGRLTNKLDAAPTRVTTVAPRYAKDAEQKGVRGKVQVHFYIDETGAVRMPSIEESPDPYLSEMAIAAVREWKFEPPTSRGQPVLVAARQEFNFGK</sequence>
<comment type="similarity">
    <text evidence="2">Belongs to the TonB family.</text>
</comment>
<dbReference type="GO" id="GO:0055085">
    <property type="term" value="P:transmembrane transport"/>
    <property type="evidence" value="ECO:0007669"/>
    <property type="project" value="InterPro"/>
</dbReference>
<dbReference type="Gene3D" id="3.30.1150.10">
    <property type="match status" value="2"/>
</dbReference>
<dbReference type="InterPro" id="IPR037682">
    <property type="entry name" value="TonB_C"/>
</dbReference>
<dbReference type="EMBL" id="CP001032">
    <property type="protein sequence ID" value="ACB77374.1"/>
    <property type="molecule type" value="Genomic_DNA"/>
</dbReference>
<dbReference type="GO" id="GO:0015031">
    <property type="term" value="P:protein transport"/>
    <property type="evidence" value="ECO:0007669"/>
    <property type="project" value="UniProtKB-KW"/>
</dbReference>
<evidence type="ECO:0000256" key="5">
    <source>
        <dbReference type="ARBA" id="ARBA00022519"/>
    </source>
</evidence>
<dbReference type="Pfam" id="PF03544">
    <property type="entry name" value="TonB_C"/>
    <property type="match status" value="2"/>
</dbReference>
<reference evidence="12 13" key="1">
    <citation type="journal article" date="2011" name="J. Bacteriol.">
        <title>Genome sequence of the verrucomicrobium Opitutus terrae PB90-1, an abundant inhabitant of rice paddy soil ecosystems.</title>
        <authorList>
            <person name="van Passel M.W."/>
            <person name="Kant R."/>
            <person name="Palva A."/>
            <person name="Copeland A."/>
            <person name="Lucas S."/>
            <person name="Lapidus A."/>
            <person name="Glavina del Rio T."/>
            <person name="Pitluck S."/>
            <person name="Goltsman E."/>
            <person name="Clum A."/>
            <person name="Sun H."/>
            <person name="Schmutz J."/>
            <person name="Larimer F.W."/>
            <person name="Land M.L."/>
            <person name="Hauser L."/>
            <person name="Kyrpides N."/>
            <person name="Mikhailova N."/>
            <person name="Richardson P.P."/>
            <person name="Janssen P.H."/>
            <person name="de Vos W.M."/>
            <person name="Smidt H."/>
        </authorList>
    </citation>
    <scope>NUCLEOTIDE SEQUENCE [LARGE SCALE GENOMIC DNA]</scope>
    <source>
        <strain evidence="13">DSM 11246 / JCM 15787 / PB90-1</strain>
    </source>
</reference>
<keyword evidence="10" id="KW-0732">Signal</keyword>
<dbReference type="InterPro" id="IPR006260">
    <property type="entry name" value="TonB/TolA_C"/>
</dbReference>
<proteinExistence type="inferred from homology"/>
<dbReference type="PANTHER" id="PTHR33446">
    <property type="entry name" value="PROTEIN TONB-RELATED"/>
    <property type="match status" value="1"/>
</dbReference>